<gene>
    <name evidence="3" type="ORF">J4709_39685</name>
</gene>
<organism evidence="3 4">
    <name type="scientific">Actinomadura violacea</name>
    <dbReference type="NCBI Taxonomy" id="2819934"/>
    <lineage>
        <taxon>Bacteria</taxon>
        <taxon>Bacillati</taxon>
        <taxon>Actinomycetota</taxon>
        <taxon>Actinomycetes</taxon>
        <taxon>Streptosporangiales</taxon>
        <taxon>Thermomonosporaceae</taxon>
        <taxon>Actinomadura</taxon>
    </lineage>
</organism>
<name>A0ABS3S3Z2_9ACTN</name>
<proteinExistence type="predicted"/>
<dbReference type="RefSeq" id="WP_208249451.1">
    <property type="nucleotide sequence ID" value="NZ_JAGEPF010000029.1"/>
</dbReference>
<keyword evidence="2" id="KW-1133">Transmembrane helix</keyword>
<feature type="compositionally biased region" description="Polar residues" evidence="1">
    <location>
        <begin position="75"/>
        <end position="84"/>
    </location>
</feature>
<keyword evidence="4" id="KW-1185">Reference proteome</keyword>
<accession>A0ABS3S3Z2</accession>
<evidence type="ECO:0000256" key="1">
    <source>
        <dbReference type="SAM" id="MobiDB-lite"/>
    </source>
</evidence>
<dbReference type="EMBL" id="JAGEPF010000029">
    <property type="protein sequence ID" value="MBO2463710.1"/>
    <property type="molecule type" value="Genomic_DNA"/>
</dbReference>
<protein>
    <submittedName>
        <fullName evidence="3">Uncharacterized protein</fullName>
    </submittedName>
</protein>
<evidence type="ECO:0000313" key="3">
    <source>
        <dbReference type="EMBL" id="MBO2463710.1"/>
    </source>
</evidence>
<sequence length="200" mass="20056">MKPTRPRRRGPRRTRSVWGRIAGYGGAALLVAAAVVVLLVPLLDKHKGGSGAAGAEGPGASPTAGQGTVPGATGQPVTPSNPVPQTGGATPYPSGGQGGGGMQIPDQNGAGGTGWCPQGTAFYRAAGGSVDVTITVSSSGAIRAELSIKGHAPQAQQTTVSGGRPHTFRFKKVPARLVQRVKVTTVSVGVAMQNCYARPA</sequence>
<evidence type="ECO:0000313" key="4">
    <source>
        <dbReference type="Proteomes" id="UP000680206"/>
    </source>
</evidence>
<keyword evidence="2" id="KW-0472">Membrane</keyword>
<reference evidence="3 4" key="1">
    <citation type="submission" date="2021-03" db="EMBL/GenBank/DDBJ databases">
        <title>Actinomadura violae sp. nov., isolated from lichen in Thailand.</title>
        <authorList>
            <person name="Kanchanasin P."/>
            <person name="Saeng-In P."/>
            <person name="Phongsopitanun W."/>
            <person name="Yuki M."/>
            <person name="Kudo T."/>
            <person name="Ohkuma M."/>
            <person name="Tanasupawat S."/>
        </authorList>
    </citation>
    <scope>NUCLEOTIDE SEQUENCE [LARGE SCALE GENOMIC DNA]</scope>
    <source>
        <strain evidence="3 4">LCR2-06</strain>
    </source>
</reference>
<evidence type="ECO:0000256" key="2">
    <source>
        <dbReference type="SAM" id="Phobius"/>
    </source>
</evidence>
<dbReference type="Proteomes" id="UP000680206">
    <property type="component" value="Unassembled WGS sequence"/>
</dbReference>
<keyword evidence="2" id="KW-0812">Transmembrane</keyword>
<feature type="transmembrane region" description="Helical" evidence="2">
    <location>
        <begin position="21"/>
        <end position="43"/>
    </location>
</feature>
<comment type="caution">
    <text evidence="3">The sequence shown here is derived from an EMBL/GenBank/DDBJ whole genome shotgun (WGS) entry which is preliminary data.</text>
</comment>
<feature type="region of interest" description="Disordered" evidence="1">
    <location>
        <begin position="47"/>
        <end position="113"/>
    </location>
</feature>